<dbReference type="Proteomes" id="UP000240883">
    <property type="component" value="Unassembled WGS sequence"/>
</dbReference>
<dbReference type="STRING" id="1448308.A0A2T2N604"/>
<dbReference type="Gene3D" id="3.40.50.720">
    <property type="entry name" value="NAD(P)-binding Rossmann-like Domain"/>
    <property type="match status" value="1"/>
</dbReference>
<dbReference type="InterPro" id="IPR036291">
    <property type="entry name" value="NAD(P)-bd_dom_sf"/>
</dbReference>
<name>A0A2T2N604_CORCC</name>
<gene>
    <name evidence="3" type="ORF">BS50DRAFT_639902</name>
</gene>
<dbReference type="InterPro" id="IPR050425">
    <property type="entry name" value="NAD(P)_dehydrat-like"/>
</dbReference>
<comment type="similarity">
    <text evidence="2">Belongs to the NAD(P)-dependent epimerase/dehydratase family. Dihydroflavonol-4-reductase subfamily.</text>
</comment>
<dbReference type="OrthoDB" id="2735536at2759"/>
<evidence type="ECO:0008006" key="5">
    <source>
        <dbReference type="Google" id="ProtNLM"/>
    </source>
</evidence>
<dbReference type="SUPFAM" id="SSF51735">
    <property type="entry name" value="NAD(P)-binding Rossmann-fold domains"/>
    <property type="match status" value="1"/>
</dbReference>
<reference evidence="3 4" key="1">
    <citation type="journal article" date="2018" name="Front. Microbiol.">
        <title>Genome-Wide Analysis of Corynespora cassiicola Leaf Fall Disease Putative Effectors.</title>
        <authorList>
            <person name="Lopez D."/>
            <person name="Ribeiro S."/>
            <person name="Label P."/>
            <person name="Fumanal B."/>
            <person name="Venisse J.S."/>
            <person name="Kohler A."/>
            <person name="de Oliveira R.R."/>
            <person name="Labutti K."/>
            <person name="Lipzen A."/>
            <person name="Lail K."/>
            <person name="Bauer D."/>
            <person name="Ohm R.A."/>
            <person name="Barry K.W."/>
            <person name="Spatafora J."/>
            <person name="Grigoriev I.V."/>
            <person name="Martin F.M."/>
            <person name="Pujade-Renaud V."/>
        </authorList>
    </citation>
    <scope>NUCLEOTIDE SEQUENCE [LARGE SCALE GENOMIC DNA]</scope>
    <source>
        <strain evidence="3 4">Philippines</strain>
    </source>
</reference>
<dbReference type="PANTHER" id="PTHR10366">
    <property type="entry name" value="NAD DEPENDENT EPIMERASE/DEHYDRATASE"/>
    <property type="match status" value="1"/>
</dbReference>
<dbReference type="AlphaFoldDB" id="A0A2T2N604"/>
<dbReference type="EMBL" id="KZ678147">
    <property type="protein sequence ID" value="PSN60861.1"/>
    <property type="molecule type" value="Genomic_DNA"/>
</dbReference>
<keyword evidence="1" id="KW-0560">Oxidoreductase</keyword>
<evidence type="ECO:0000313" key="4">
    <source>
        <dbReference type="Proteomes" id="UP000240883"/>
    </source>
</evidence>
<proteinExistence type="inferred from homology"/>
<evidence type="ECO:0000256" key="1">
    <source>
        <dbReference type="ARBA" id="ARBA00023002"/>
    </source>
</evidence>
<evidence type="ECO:0000256" key="2">
    <source>
        <dbReference type="ARBA" id="ARBA00023445"/>
    </source>
</evidence>
<dbReference type="GO" id="GO:0016616">
    <property type="term" value="F:oxidoreductase activity, acting on the CH-OH group of donors, NAD or NADP as acceptor"/>
    <property type="evidence" value="ECO:0007669"/>
    <property type="project" value="TreeGrafter"/>
</dbReference>
<sequence>MEHHLNAFDDYFIKSRLLTVRTDTKGREILDTHNGNKQLSYVVVSGIAAPGAFDSVFKTHPTVEGVIHTASLFHFRATNLDTDILKPAINGKINILKAIKQYARLVKKIIITSSMAAVLNPFTKPPKYTEESWNPITEEEVLRGPVMTYLGSITFAKRAAWEFVEKELPNVGLATINPPLHWPNRISPPFFGTA</sequence>
<dbReference type="PANTHER" id="PTHR10366:SF564">
    <property type="entry name" value="STEROL-4-ALPHA-CARBOXYLATE 3-DEHYDROGENASE, DECARBOXYLATING"/>
    <property type="match status" value="1"/>
</dbReference>
<keyword evidence="4" id="KW-1185">Reference proteome</keyword>
<accession>A0A2T2N604</accession>
<organism evidence="3 4">
    <name type="scientific">Corynespora cassiicola Philippines</name>
    <dbReference type="NCBI Taxonomy" id="1448308"/>
    <lineage>
        <taxon>Eukaryota</taxon>
        <taxon>Fungi</taxon>
        <taxon>Dikarya</taxon>
        <taxon>Ascomycota</taxon>
        <taxon>Pezizomycotina</taxon>
        <taxon>Dothideomycetes</taxon>
        <taxon>Pleosporomycetidae</taxon>
        <taxon>Pleosporales</taxon>
        <taxon>Corynesporascaceae</taxon>
        <taxon>Corynespora</taxon>
    </lineage>
</organism>
<evidence type="ECO:0000313" key="3">
    <source>
        <dbReference type="EMBL" id="PSN60861.1"/>
    </source>
</evidence>
<protein>
    <recommendedName>
        <fullName evidence="5">NAD(P)-binding protein</fullName>
    </recommendedName>
</protein>